<dbReference type="OrthoDB" id="10507626at2759"/>
<evidence type="ECO:0000313" key="1">
    <source>
        <dbReference type="EMBL" id="CZR66239.1"/>
    </source>
</evidence>
<keyword evidence="2" id="KW-1185">Reference proteome</keyword>
<dbReference type="EMBL" id="FJOG01000035">
    <property type="protein sequence ID" value="CZR66239.1"/>
    <property type="molecule type" value="Genomic_DNA"/>
</dbReference>
<evidence type="ECO:0000313" key="2">
    <source>
        <dbReference type="Proteomes" id="UP000184330"/>
    </source>
</evidence>
<reference evidence="1 2" key="1">
    <citation type="submission" date="2016-03" db="EMBL/GenBank/DDBJ databases">
        <authorList>
            <person name="Ploux O."/>
        </authorList>
    </citation>
    <scope>NUCLEOTIDE SEQUENCE [LARGE SCALE GENOMIC DNA]</scope>
    <source>
        <strain evidence="1 2">UAMH 11012</strain>
    </source>
</reference>
<protein>
    <submittedName>
        <fullName evidence="1">Uncharacterized protein</fullName>
    </submittedName>
</protein>
<proteinExistence type="predicted"/>
<sequence>MEIDTPPQSTKCHYKSIGYTCGHRIDLPYIKHKLASCMVKEGASGNVECGNLCTYQEIYQYHGPCYQCSTGMVHAFWKLVDTEDEKQWEDLEKYIGGMSPKD</sequence>
<organism evidence="1 2">
    <name type="scientific">Phialocephala subalpina</name>
    <dbReference type="NCBI Taxonomy" id="576137"/>
    <lineage>
        <taxon>Eukaryota</taxon>
        <taxon>Fungi</taxon>
        <taxon>Dikarya</taxon>
        <taxon>Ascomycota</taxon>
        <taxon>Pezizomycotina</taxon>
        <taxon>Leotiomycetes</taxon>
        <taxon>Helotiales</taxon>
        <taxon>Mollisiaceae</taxon>
        <taxon>Phialocephala</taxon>
        <taxon>Phialocephala fortinii species complex</taxon>
    </lineage>
</organism>
<gene>
    <name evidence="1" type="ORF">PAC_16140</name>
</gene>
<dbReference type="Proteomes" id="UP000184330">
    <property type="component" value="Unassembled WGS sequence"/>
</dbReference>
<name>A0A1L7XMH6_9HELO</name>
<dbReference type="AlphaFoldDB" id="A0A1L7XMH6"/>
<accession>A0A1L7XMH6</accession>